<evidence type="ECO:0000313" key="4">
    <source>
        <dbReference type="Proteomes" id="UP000601041"/>
    </source>
</evidence>
<sequence>MNLTKLRYLAVAATFALAGPTSAQEWKPSQPVTVIVPWAAGGSTDTVTRVVAGELSKAFGQNFVILNQPGASGSVGTRAVWEAPHDGMTMAAGAVADLGAYPVFGTLDATLEDWRLYIHVANPGLVSVPVNSEWQDFGQLLEALKTSETPITVSSGGLSSATAISMQTLEKAADINYRQIVYEGGNPAVISTVSGETQFTAATATEQVDMIRAGRLRPLAVIADQPLELEGFGTVPPVTKWLPEVKSAPNYFGIYVPADAPKEVLDAMDKVWAEQIKDNEVLKKHAAERGALFNALYGDEAVAAATPYLSINAWQQFDTGAAPNDPSQFGIPKPE</sequence>
<dbReference type="InterPro" id="IPR042100">
    <property type="entry name" value="Bug_dom1"/>
</dbReference>
<feature type="chain" id="PRO_5045391191" evidence="2">
    <location>
        <begin position="24"/>
        <end position="335"/>
    </location>
</feature>
<feature type="signal peptide" evidence="2">
    <location>
        <begin position="1"/>
        <end position="23"/>
    </location>
</feature>
<protein>
    <submittedName>
        <fullName evidence="3">Tripartite tricarboxylate transporter substrate binding protein</fullName>
    </submittedName>
</protein>
<dbReference type="PANTHER" id="PTHR42928:SF5">
    <property type="entry name" value="BLR1237 PROTEIN"/>
    <property type="match status" value="1"/>
</dbReference>
<proteinExistence type="inferred from homology"/>
<dbReference type="PIRSF" id="PIRSF017082">
    <property type="entry name" value="YflP"/>
    <property type="match status" value="1"/>
</dbReference>
<evidence type="ECO:0000256" key="1">
    <source>
        <dbReference type="ARBA" id="ARBA00006987"/>
    </source>
</evidence>
<name>A0ABM8PXR6_9HYPH</name>
<dbReference type="RefSeq" id="WP_142589688.1">
    <property type="nucleotide sequence ID" value="NZ_CABFWE030000013.1"/>
</dbReference>
<accession>A0ABM8PXR6</accession>
<comment type="similarity">
    <text evidence="1">Belongs to the UPF0065 (bug) family.</text>
</comment>
<dbReference type="PANTHER" id="PTHR42928">
    <property type="entry name" value="TRICARBOXYLATE-BINDING PROTEIN"/>
    <property type="match status" value="1"/>
</dbReference>
<comment type="caution">
    <text evidence="3">The sequence shown here is derived from an EMBL/GenBank/DDBJ whole genome shotgun (WGS) entry which is preliminary data.</text>
</comment>
<dbReference type="EMBL" id="CABFWE030000013">
    <property type="protein sequence ID" value="CAD7054115.1"/>
    <property type="molecule type" value="Genomic_DNA"/>
</dbReference>
<reference evidence="3 4" key="1">
    <citation type="submission" date="2020-11" db="EMBL/GenBank/DDBJ databases">
        <authorList>
            <person name="Lassalle F."/>
        </authorList>
    </citation>
    <scope>NUCLEOTIDE SEQUENCE [LARGE SCALE GENOMIC DNA]</scope>
    <source>
        <strain evidence="3 4">AB21</strain>
    </source>
</reference>
<dbReference type="CDD" id="cd07012">
    <property type="entry name" value="PBP2_Bug_TTT"/>
    <property type="match status" value="1"/>
</dbReference>
<dbReference type="Gene3D" id="3.40.190.10">
    <property type="entry name" value="Periplasmic binding protein-like II"/>
    <property type="match status" value="1"/>
</dbReference>
<keyword evidence="4" id="KW-1185">Reference proteome</keyword>
<dbReference type="Pfam" id="PF03401">
    <property type="entry name" value="TctC"/>
    <property type="match status" value="1"/>
</dbReference>
<dbReference type="Gene3D" id="3.40.190.150">
    <property type="entry name" value="Bordetella uptake gene, domain 1"/>
    <property type="match status" value="1"/>
</dbReference>
<gene>
    <name evidence="3" type="ORF">RHAB21_04601</name>
</gene>
<keyword evidence="2" id="KW-0732">Signal</keyword>
<dbReference type="Proteomes" id="UP000601041">
    <property type="component" value="Unassembled WGS sequence"/>
</dbReference>
<evidence type="ECO:0000313" key="3">
    <source>
        <dbReference type="EMBL" id="CAD7054115.1"/>
    </source>
</evidence>
<dbReference type="InterPro" id="IPR005064">
    <property type="entry name" value="BUG"/>
</dbReference>
<evidence type="ECO:0000256" key="2">
    <source>
        <dbReference type="SAM" id="SignalP"/>
    </source>
</evidence>
<organism evidence="3 4">
    <name type="scientific">Pseudorhizobium halotolerans</name>
    <dbReference type="NCBI Taxonomy" id="1233081"/>
    <lineage>
        <taxon>Bacteria</taxon>
        <taxon>Pseudomonadati</taxon>
        <taxon>Pseudomonadota</taxon>
        <taxon>Alphaproteobacteria</taxon>
        <taxon>Hyphomicrobiales</taxon>
        <taxon>Rhizobiaceae</taxon>
        <taxon>Rhizobium/Agrobacterium group</taxon>
        <taxon>Pseudorhizobium</taxon>
    </lineage>
</organism>